<comment type="caution">
    <text evidence="2">The sequence shown here is derived from an EMBL/GenBank/DDBJ whole genome shotgun (WGS) entry which is preliminary data.</text>
</comment>
<feature type="domain" description="Methyltransferase FkbM" evidence="1">
    <location>
        <begin position="54"/>
        <end position="206"/>
    </location>
</feature>
<dbReference type="AlphaFoldDB" id="A0AAW0TAP0"/>
<sequence length="229" mass="25584">MQRLDAVQRRALRLVATEDDQQPSSPVTFLEHLRDVSALVVCHKAQTDGFFVEAGAADGELLSNTLFLERRLGWRGLLVEAFPGTYNELLFKRRKAYSLQAALSPTNVSKIVNFKTGGTKGVIGRIVANSAFGVTVEAFPLYAILQALNVTVIDFLSLDVEGFELKVLKTVPWDKIKVRLMTVEWLHIPGGFKPLKDFMTSKGYRLIRATGLDAWFGLPELLDKPTKKY</sequence>
<evidence type="ECO:0000313" key="3">
    <source>
        <dbReference type="Proteomes" id="UP001487740"/>
    </source>
</evidence>
<reference evidence="2 3" key="1">
    <citation type="submission" date="2023-03" db="EMBL/GenBank/DDBJ databases">
        <title>High-quality genome of Scylla paramamosain provides insights in environmental adaptation.</title>
        <authorList>
            <person name="Zhang L."/>
        </authorList>
    </citation>
    <scope>NUCLEOTIDE SEQUENCE [LARGE SCALE GENOMIC DNA]</scope>
    <source>
        <strain evidence="2">LZ_2023a</strain>
        <tissue evidence="2">Muscle</tissue>
    </source>
</reference>
<dbReference type="InterPro" id="IPR053202">
    <property type="entry name" value="EGF_Rcpt_Signaling_Reg"/>
</dbReference>
<dbReference type="PANTHER" id="PTHR34009">
    <property type="entry name" value="PROTEIN STAR"/>
    <property type="match status" value="1"/>
</dbReference>
<dbReference type="Proteomes" id="UP001487740">
    <property type="component" value="Unassembled WGS sequence"/>
</dbReference>
<protein>
    <recommendedName>
        <fullName evidence="1">Methyltransferase FkbM domain-containing protein</fullName>
    </recommendedName>
</protein>
<dbReference type="GO" id="GO:0006888">
    <property type="term" value="P:endoplasmic reticulum to Golgi vesicle-mediated transport"/>
    <property type="evidence" value="ECO:0007669"/>
    <property type="project" value="TreeGrafter"/>
</dbReference>
<keyword evidence="3" id="KW-1185">Reference proteome</keyword>
<gene>
    <name evidence="2" type="ORF">O3P69_009189</name>
</gene>
<dbReference type="GO" id="GO:0005794">
    <property type="term" value="C:Golgi apparatus"/>
    <property type="evidence" value="ECO:0007669"/>
    <property type="project" value="TreeGrafter"/>
</dbReference>
<proteinExistence type="predicted"/>
<accession>A0AAW0TAP0</accession>
<dbReference type="PANTHER" id="PTHR34009:SF2">
    <property type="entry name" value="PROTEIN STAR"/>
    <property type="match status" value="1"/>
</dbReference>
<dbReference type="Gene3D" id="3.40.50.150">
    <property type="entry name" value="Vaccinia Virus protein VP39"/>
    <property type="match status" value="1"/>
</dbReference>
<dbReference type="EMBL" id="JARAKH010000035">
    <property type="protein sequence ID" value="KAK8384258.1"/>
    <property type="molecule type" value="Genomic_DNA"/>
</dbReference>
<dbReference type="GO" id="GO:0005789">
    <property type="term" value="C:endoplasmic reticulum membrane"/>
    <property type="evidence" value="ECO:0007669"/>
    <property type="project" value="TreeGrafter"/>
</dbReference>
<organism evidence="2 3">
    <name type="scientific">Scylla paramamosain</name>
    <name type="common">Mud crab</name>
    <dbReference type="NCBI Taxonomy" id="85552"/>
    <lineage>
        <taxon>Eukaryota</taxon>
        <taxon>Metazoa</taxon>
        <taxon>Ecdysozoa</taxon>
        <taxon>Arthropoda</taxon>
        <taxon>Crustacea</taxon>
        <taxon>Multicrustacea</taxon>
        <taxon>Malacostraca</taxon>
        <taxon>Eumalacostraca</taxon>
        <taxon>Eucarida</taxon>
        <taxon>Decapoda</taxon>
        <taxon>Pleocyemata</taxon>
        <taxon>Brachyura</taxon>
        <taxon>Eubrachyura</taxon>
        <taxon>Portunoidea</taxon>
        <taxon>Portunidae</taxon>
        <taxon>Portuninae</taxon>
        <taxon>Scylla</taxon>
    </lineage>
</organism>
<evidence type="ECO:0000313" key="2">
    <source>
        <dbReference type="EMBL" id="KAK8384258.1"/>
    </source>
</evidence>
<dbReference type="Pfam" id="PF05050">
    <property type="entry name" value="Methyltransf_21"/>
    <property type="match status" value="1"/>
</dbReference>
<evidence type="ECO:0000259" key="1">
    <source>
        <dbReference type="Pfam" id="PF05050"/>
    </source>
</evidence>
<dbReference type="GO" id="GO:0031902">
    <property type="term" value="C:late endosome membrane"/>
    <property type="evidence" value="ECO:0007669"/>
    <property type="project" value="TreeGrafter"/>
</dbReference>
<dbReference type="InterPro" id="IPR006342">
    <property type="entry name" value="FkbM_mtfrase"/>
</dbReference>
<dbReference type="GO" id="GO:0016197">
    <property type="term" value="P:endosomal transport"/>
    <property type="evidence" value="ECO:0007669"/>
    <property type="project" value="TreeGrafter"/>
</dbReference>
<dbReference type="InterPro" id="IPR029063">
    <property type="entry name" value="SAM-dependent_MTases_sf"/>
</dbReference>
<dbReference type="GO" id="GO:0005886">
    <property type="term" value="C:plasma membrane"/>
    <property type="evidence" value="ECO:0007669"/>
    <property type="project" value="TreeGrafter"/>
</dbReference>
<name>A0AAW0TAP0_SCYPA</name>
<dbReference type="SUPFAM" id="SSF53335">
    <property type="entry name" value="S-adenosyl-L-methionine-dependent methyltransferases"/>
    <property type="match status" value="1"/>
</dbReference>